<organism evidence="4">
    <name type="scientific">Brugia pahangi</name>
    <name type="common">Filarial nematode worm</name>
    <dbReference type="NCBI Taxonomy" id="6280"/>
    <lineage>
        <taxon>Eukaryota</taxon>
        <taxon>Metazoa</taxon>
        <taxon>Ecdysozoa</taxon>
        <taxon>Nematoda</taxon>
        <taxon>Chromadorea</taxon>
        <taxon>Rhabditida</taxon>
        <taxon>Spirurina</taxon>
        <taxon>Spiruromorpha</taxon>
        <taxon>Filarioidea</taxon>
        <taxon>Onchocercidae</taxon>
        <taxon>Brugia</taxon>
    </lineage>
</organism>
<dbReference type="Proteomes" id="UP000278627">
    <property type="component" value="Unassembled WGS sequence"/>
</dbReference>
<protein>
    <submittedName>
        <fullName evidence="4">CPXV160 protein</fullName>
    </submittedName>
</protein>
<reference evidence="4" key="1">
    <citation type="submission" date="2017-02" db="UniProtKB">
        <authorList>
            <consortium name="WormBaseParasite"/>
        </authorList>
    </citation>
    <scope>IDENTIFICATION</scope>
</reference>
<accession>A0A0N4T6L0</accession>
<evidence type="ECO:0000256" key="1">
    <source>
        <dbReference type="SAM" id="Phobius"/>
    </source>
</evidence>
<keyword evidence="1" id="KW-0812">Transmembrane</keyword>
<dbReference type="WBParaSite" id="BPAG_0000384301-mRNA-1">
    <property type="protein sequence ID" value="BPAG_0000384301-mRNA-1"/>
    <property type="gene ID" value="BPAG_0000384301"/>
</dbReference>
<dbReference type="EMBL" id="UZAD01001374">
    <property type="protein sequence ID" value="VDN84998.1"/>
    <property type="molecule type" value="Genomic_DNA"/>
</dbReference>
<keyword evidence="1" id="KW-1133">Transmembrane helix</keyword>
<keyword evidence="3" id="KW-1185">Reference proteome</keyword>
<keyword evidence="1" id="KW-0472">Membrane</keyword>
<reference evidence="2 3" key="2">
    <citation type="submission" date="2018-11" db="EMBL/GenBank/DDBJ databases">
        <authorList>
            <consortium name="Pathogen Informatics"/>
        </authorList>
    </citation>
    <scope>NUCLEOTIDE SEQUENCE [LARGE SCALE GENOMIC DNA]</scope>
</reference>
<feature type="transmembrane region" description="Helical" evidence="1">
    <location>
        <begin position="15"/>
        <end position="39"/>
    </location>
</feature>
<evidence type="ECO:0000313" key="4">
    <source>
        <dbReference type="WBParaSite" id="BPAG_0000384301-mRNA-1"/>
    </source>
</evidence>
<evidence type="ECO:0000313" key="3">
    <source>
        <dbReference type="Proteomes" id="UP000278627"/>
    </source>
</evidence>
<name>A0A0N4T6L0_BRUPA</name>
<dbReference type="AlphaFoldDB" id="A0A0N4T6L0"/>
<evidence type="ECO:0000313" key="2">
    <source>
        <dbReference type="EMBL" id="VDN84998.1"/>
    </source>
</evidence>
<sequence>MNICRRILFKTDDKIFTLLAFPSLFISFNLIILSSYLFAITMTEVRNALLETEDITLQIMDSILVCLLPTNIMKRICSNDTKNMRYKKMNFV</sequence>
<gene>
    <name evidence="2" type="ORF">BPAG_LOCUS3812</name>
</gene>
<proteinExistence type="predicted"/>